<evidence type="ECO:0000259" key="2">
    <source>
        <dbReference type="Pfam" id="PF00085"/>
    </source>
</evidence>
<keyword evidence="4" id="KW-1185">Reference proteome</keyword>
<proteinExistence type="predicted"/>
<accession>A0AAW1PTU0</accession>
<sequence length="280" mass="31190">MAASTAKAAKLPAQRPGWLRFLDGYYLAHLLLFASYWLVRQRFLAHPGNAYAYFKGPGELLRWERHLAAVLAASATMRLWRNESFDGFLANFFMLAKAVLLGLAAASDARLAVYYQAAYFMLFLLFPQPTYDGPTNVEELTPASLQQYLLEAQSNNVSYVVECYMPSSSACVHFAPMLAYLSLQYATKTLKFGKLDVGRWPAMAKMLNVERGWFSPQLPSLILFEKGKEKARLPAIEPDGSVNTTGALKKATVVKLIELAGLREQTKPAGPSRPPSGRRR</sequence>
<protein>
    <recommendedName>
        <fullName evidence="2">Thioredoxin domain-containing protein</fullName>
    </recommendedName>
</protein>
<keyword evidence="1" id="KW-0812">Transmembrane</keyword>
<dbReference type="Pfam" id="PF00085">
    <property type="entry name" value="Thioredoxin"/>
    <property type="match status" value="1"/>
</dbReference>
<gene>
    <name evidence="3" type="ORF">WJX72_011412</name>
</gene>
<dbReference type="Gene3D" id="3.40.30.10">
    <property type="entry name" value="Glutaredoxin"/>
    <property type="match status" value="1"/>
</dbReference>
<name>A0AAW1PTU0_9CHLO</name>
<dbReference type="EMBL" id="JALJOR010000008">
    <property type="protein sequence ID" value="KAK9813250.1"/>
    <property type="molecule type" value="Genomic_DNA"/>
</dbReference>
<comment type="caution">
    <text evidence="3">The sequence shown here is derived from an EMBL/GenBank/DDBJ whole genome shotgun (WGS) entry which is preliminary data.</text>
</comment>
<evidence type="ECO:0000256" key="1">
    <source>
        <dbReference type="SAM" id="Phobius"/>
    </source>
</evidence>
<reference evidence="3 4" key="1">
    <citation type="journal article" date="2024" name="Nat. Commun.">
        <title>Phylogenomics reveals the evolutionary origins of lichenization in chlorophyte algae.</title>
        <authorList>
            <person name="Puginier C."/>
            <person name="Libourel C."/>
            <person name="Otte J."/>
            <person name="Skaloud P."/>
            <person name="Haon M."/>
            <person name="Grisel S."/>
            <person name="Petersen M."/>
            <person name="Berrin J.G."/>
            <person name="Delaux P.M."/>
            <person name="Dal Grande F."/>
            <person name="Keller J."/>
        </authorList>
    </citation>
    <scope>NUCLEOTIDE SEQUENCE [LARGE SCALE GENOMIC DNA]</scope>
    <source>
        <strain evidence="3 4">SAG 2043</strain>
    </source>
</reference>
<dbReference type="SUPFAM" id="SSF52833">
    <property type="entry name" value="Thioredoxin-like"/>
    <property type="match status" value="1"/>
</dbReference>
<evidence type="ECO:0000313" key="4">
    <source>
        <dbReference type="Proteomes" id="UP001489004"/>
    </source>
</evidence>
<dbReference type="Proteomes" id="UP001489004">
    <property type="component" value="Unassembled WGS sequence"/>
</dbReference>
<keyword evidence="1" id="KW-1133">Transmembrane helix</keyword>
<feature type="domain" description="Thioredoxin" evidence="2">
    <location>
        <begin position="139"/>
        <end position="232"/>
    </location>
</feature>
<dbReference type="AlphaFoldDB" id="A0AAW1PTU0"/>
<organism evidence="3 4">
    <name type="scientific">[Myrmecia] bisecta</name>
    <dbReference type="NCBI Taxonomy" id="41462"/>
    <lineage>
        <taxon>Eukaryota</taxon>
        <taxon>Viridiplantae</taxon>
        <taxon>Chlorophyta</taxon>
        <taxon>core chlorophytes</taxon>
        <taxon>Trebouxiophyceae</taxon>
        <taxon>Trebouxiales</taxon>
        <taxon>Trebouxiaceae</taxon>
        <taxon>Myrmecia</taxon>
    </lineage>
</organism>
<feature type="transmembrane region" description="Helical" evidence="1">
    <location>
        <begin position="21"/>
        <end position="39"/>
    </location>
</feature>
<dbReference type="InterPro" id="IPR013766">
    <property type="entry name" value="Thioredoxin_domain"/>
</dbReference>
<keyword evidence="1" id="KW-0472">Membrane</keyword>
<dbReference type="InterPro" id="IPR036249">
    <property type="entry name" value="Thioredoxin-like_sf"/>
</dbReference>
<evidence type="ECO:0000313" key="3">
    <source>
        <dbReference type="EMBL" id="KAK9813250.1"/>
    </source>
</evidence>